<reference evidence="2 3" key="1">
    <citation type="journal article" date="2013" name="ISME J.">
        <title>Multifactorial diversity sustains microbial community stability.</title>
        <authorList>
            <person name="Erkus O."/>
            <person name="de Jager V.C."/>
            <person name="Spus M."/>
            <person name="van Alen-Boerrigter I.J."/>
            <person name="van Rijswijck I.M."/>
            <person name="Hazelwood L."/>
            <person name="Janssen P.W."/>
            <person name="van Hijum S.A."/>
            <person name="Kleerebezem M."/>
            <person name="Smid E.J."/>
        </authorList>
    </citation>
    <scope>NUCLEOTIDE SEQUENCE [LARGE SCALE GENOMIC DNA]</scope>
    <source>
        <strain evidence="2 3">TIFN6</strain>
    </source>
</reference>
<accession>T0TDG3</accession>
<comment type="caution">
    <text evidence="2">The sequence shown here is derived from an EMBL/GenBank/DDBJ whole genome shotgun (WGS) entry which is preliminary data.</text>
</comment>
<dbReference type="InterPro" id="IPR026870">
    <property type="entry name" value="Zinc_ribbon_dom"/>
</dbReference>
<dbReference type="EMBL" id="ATBB01000715">
    <property type="protein sequence ID" value="EQC53708.1"/>
    <property type="molecule type" value="Genomic_DNA"/>
</dbReference>
<proteinExistence type="predicted"/>
<dbReference type="AlphaFoldDB" id="T0TDG3"/>
<dbReference type="Pfam" id="PF13240">
    <property type="entry name" value="Zn_Ribbon_1"/>
    <property type="match status" value="1"/>
</dbReference>
<protein>
    <recommendedName>
        <fullName evidence="1">Zinc-ribbon domain-containing protein</fullName>
    </recommendedName>
</protein>
<dbReference type="Proteomes" id="UP000015854">
    <property type="component" value="Unassembled WGS sequence"/>
</dbReference>
<dbReference type="PATRIC" id="fig|1234876.3.peg.3032"/>
<gene>
    <name evidence="2" type="ORF">LLT6_01320</name>
</gene>
<name>T0TDG3_LACLC</name>
<evidence type="ECO:0000259" key="1">
    <source>
        <dbReference type="Pfam" id="PF13240"/>
    </source>
</evidence>
<organism evidence="2 3">
    <name type="scientific">Lactococcus cremoris subsp. cremoris TIFN6</name>
    <dbReference type="NCBI Taxonomy" id="1234876"/>
    <lineage>
        <taxon>Bacteria</taxon>
        <taxon>Bacillati</taxon>
        <taxon>Bacillota</taxon>
        <taxon>Bacilli</taxon>
        <taxon>Lactobacillales</taxon>
        <taxon>Streptococcaceae</taxon>
        <taxon>Lactococcus</taxon>
        <taxon>Lactococcus cremoris subsp. cremoris</taxon>
    </lineage>
</organism>
<feature type="domain" description="Zinc-ribbon" evidence="1">
    <location>
        <begin position="7"/>
        <end position="28"/>
    </location>
</feature>
<evidence type="ECO:0000313" key="2">
    <source>
        <dbReference type="EMBL" id="EQC53708.1"/>
    </source>
</evidence>
<sequence>MENQPTFCPNCGKEIEAGSVFCTNCGTKMENQPANETSTANSVKPFVTEEQREILKNGATNLWEWIVSAVKAPTKTYKKILPSGLVGYQLL</sequence>
<evidence type="ECO:0000313" key="3">
    <source>
        <dbReference type="Proteomes" id="UP000015854"/>
    </source>
</evidence>